<dbReference type="InterPro" id="IPR010982">
    <property type="entry name" value="Lambda_DNA-bd_dom_sf"/>
</dbReference>
<dbReference type="EMBL" id="JSZA02000398">
    <property type="protein sequence ID" value="TGO01889.1"/>
    <property type="molecule type" value="Genomic_DNA"/>
</dbReference>
<gene>
    <name evidence="1" type="ORF">PN36_34840</name>
</gene>
<dbReference type="GO" id="GO:0003677">
    <property type="term" value="F:DNA binding"/>
    <property type="evidence" value="ECO:0007669"/>
    <property type="project" value="InterPro"/>
</dbReference>
<keyword evidence="2" id="KW-1185">Reference proteome</keyword>
<evidence type="ECO:0000313" key="2">
    <source>
        <dbReference type="Proteomes" id="UP000030428"/>
    </source>
</evidence>
<proteinExistence type="predicted"/>
<accession>A0A4E0QKD6</accession>
<sequence>MACVQARTQRALADTPIREQLANLLHIEPASISQLERGTDMYISTLRRYIEARGGRLDIIAHFPDGEVRIKQFAEIVAFKGTLSNRETVSSV</sequence>
<organism evidence="1 2">
    <name type="scientific">Candidatus Thiomargarita nelsonii</name>
    <dbReference type="NCBI Taxonomy" id="1003181"/>
    <lineage>
        <taxon>Bacteria</taxon>
        <taxon>Pseudomonadati</taxon>
        <taxon>Pseudomonadota</taxon>
        <taxon>Gammaproteobacteria</taxon>
        <taxon>Thiotrichales</taxon>
        <taxon>Thiotrichaceae</taxon>
        <taxon>Thiomargarita</taxon>
    </lineage>
</organism>
<dbReference type="Proteomes" id="UP000030428">
    <property type="component" value="Unassembled WGS sequence"/>
</dbReference>
<reference evidence="1 2" key="1">
    <citation type="journal article" date="2016" name="Front. Microbiol.">
        <title>Single-Cell (Meta-)Genomics of a Dimorphic Candidatus Thiomargarita nelsonii Reveals Genomic Plasticity.</title>
        <authorList>
            <person name="Flood B.E."/>
            <person name="Fliss P."/>
            <person name="Jones D.S."/>
            <person name="Dick G.J."/>
            <person name="Jain S."/>
            <person name="Kaster A.K."/>
            <person name="Winkel M."/>
            <person name="Mussmann M."/>
            <person name="Bailey J."/>
        </authorList>
    </citation>
    <scope>NUCLEOTIDE SEQUENCE [LARGE SCALE GENOMIC DNA]</scope>
    <source>
        <strain evidence="1">Hydrate Ridge</strain>
    </source>
</reference>
<dbReference type="AlphaFoldDB" id="A0A4E0QKD6"/>
<protein>
    <recommendedName>
        <fullName evidence="3">Transcriptional regulator</fullName>
    </recommendedName>
</protein>
<name>A0A4E0QKD6_9GAMM</name>
<comment type="caution">
    <text evidence="1">The sequence shown here is derived from an EMBL/GenBank/DDBJ whole genome shotgun (WGS) entry which is preliminary data.</text>
</comment>
<dbReference type="SUPFAM" id="SSF47413">
    <property type="entry name" value="lambda repressor-like DNA-binding domains"/>
    <property type="match status" value="1"/>
</dbReference>
<evidence type="ECO:0000313" key="1">
    <source>
        <dbReference type="EMBL" id="TGO01889.1"/>
    </source>
</evidence>
<evidence type="ECO:0008006" key="3">
    <source>
        <dbReference type="Google" id="ProtNLM"/>
    </source>
</evidence>